<name>A0A0F9H448_9ZZZZ</name>
<dbReference type="AlphaFoldDB" id="A0A0F9H448"/>
<proteinExistence type="predicted"/>
<gene>
    <name evidence="2" type="ORF">LCGC14_1750620</name>
</gene>
<sequence>MKKRVFDYFSDNSGNTFYGRKEKMIYPIPKKSKTTNPMANKLTILMVSNLKEYGSAARCLEYYGIPYVVIGKDIPVFQGQEKLKKIIEFIPSVKTEYFMLLDSDDIFIVDGFEEIINTYERRLDCKMLFNAEGWSFPKGENELKQFEESVAPKDNPFKYLNSGAWISNTEFLHSIYDTLLEVDSKRAIDQSVFKELYKIFYPQIKIDYGCEYFQSVPWSTWFSKYYPGRMNLELEETWTNLEE</sequence>
<protein>
    <recommendedName>
        <fullName evidence="1">PLOD1-3-like GT domain-containing protein</fullName>
    </recommendedName>
</protein>
<dbReference type="CDD" id="cd22997">
    <property type="entry name" value="GT_LH"/>
    <property type="match status" value="1"/>
</dbReference>
<comment type="caution">
    <text evidence="2">The sequence shown here is derived from an EMBL/GenBank/DDBJ whole genome shotgun (WGS) entry which is preliminary data.</text>
</comment>
<evidence type="ECO:0000313" key="2">
    <source>
        <dbReference type="EMBL" id="KKM05780.1"/>
    </source>
</evidence>
<dbReference type="Pfam" id="PF25342">
    <property type="entry name" value="GT_PLOD"/>
    <property type="match status" value="1"/>
</dbReference>
<dbReference type="EMBL" id="LAZR01016141">
    <property type="protein sequence ID" value="KKM05780.1"/>
    <property type="molecule type" value="Genomic_DNA"/>
</dbReference>
<accession>A0A0F9H448</accession>
<organism evidence="2">
    <name type="scientific">marine sediment metagenome</name>
    <dbReference type="NCBI Taxonomy" id="412755"/>
    <lineage>
        <taxon>unclassified sequences</taxon>
        <taxon>metagenomes</taxon>
        <taxon>ecological metagenomes</taxon>
    </lineage>
</organism>
<evidence type="ECO:0000259" key="1">
    <source>
        <dbReference type="Pfam" id="PF25342"/>
    </source>
</evidence>
<reference evidence="2" key="1">
    <citation type="journal article" date="2015" name="Nature">
        <title>Complex archaea that bridge the gap between prokaryotes and eukaryotes.</title>
        <authorList>
            <person name="Spang A."/>
            <person name="Saw J.H."/>
            <person name="Jorgensen S.L."/>
            <person name="Zaremba-Niedzwiedzka K."/>
            <person name="Martijn J."/>
            <person name="Lind A.E."/>
            <person name="van Eijk R."/>
            <person name="Schleper C."/>
            <person name="Guy L."/>
            <person name="Ettema T.J."/>
        </authorList>
    </citation>
    <scope>NUCLEOTIDE SEQUENCE</scope>
</reference>
<dbReference type="InterPro" id="IPR057589">
    <property type="entry name" value="GT_PLOD"/>
</dbReference>
<feature type="domain" description="PLOD1-3-like GT" evidence="1">
    <location>
        <begin position="81"/>
        <end position="215"/>
    </location>
</feature>